<sequence length="169" mass="18239">MKIGNQKINKFLEELGNSSPTPGGGAVAALVGAMAASLVEMVANLTIGKKGYEKQQKDIEILRYKAIKAKNELLELADEDVLAFNQVMAAYKSKDKNRIREALVYAIKIPGRTVKLSKDVAELAKEISKIGNKNAFSDAKSALHLAKAAVESAKENIKINKVALKSLNS</sequence>
<gene>
    <name evidence="4" type="ORF">A2V97_01550</name>
</gene>
<comment type="caution">
    <text evidence="4">The sequence shown here is derived from an EMBL/GenBank/DDBJ whole genome shotgun (WGS) entry which is preliminary data.</text>
</comment>
<evidence type="ECO:0000259" key="3">
    <source>
        <dbReference type="Pfam" id="PF04961"/>
    </source>
</evidence>
<accession>A0A1F7XJU6</accession>
<protein>
    <recommendedName>
        <fullName evidence="3">Cyclodeaminase/cyclohydrolase domain-containing protein</fullName>
    </recommendedName>
</protein>
<evidence type="ECO:0000256" key="1">
    <source>
        <dbReference type="SAM" id="Coils"/>
    </source>
</evidence>
<keyword evidence="2" id="KW-1133">Transmembrane helix</keyword>
<dbReference type="Pfam" id="PF04961">
    <property type="entry name" value="FTCD_C"/>
    <property type="match status" value="1"/>
</dbReference>
<proteinExistence type="predicted"/>
<keyword evidence="2" id="KW-0472">Membrane</keyword>
<feature type="transmembrane region" description="Helical" evidence="2">
    <location>
        <begin position="26"/>
        <end position="47"/>
    </location>
</feature>
<dbReference type="STRING" id="1802485.A2V97_01550"/>
<dbReference type="InterPro" id="IPR036178">
    <property type="entry name" value="Formintransfe-cycloase-like_sf"/>
</dbReference>
<dbReference type="AlphaFoldDB" id="A0A1F7XJU6"/>
<dbReference type="Proteomes" id="UP000177382">
    <property type="component" value="Unassembled WGS sequence"/>
</dbReference>
<reference evidence="4 5" key="1">
    <citation type="journal article" date="2016" name="Nat. Commun.">
        <title>Thousands of microbial genomes shed light on interconnected biogeochemical processes in an aquifer system.</title>
        <authorList>
            <person name="Anantharaman K."/>
            <person name="Brown C.T."/>
            <person name="Hug L.A."/>
            <person name="Sharon I."/>
            <person name="Castelle C.J."/>
            <person name="Probst A.J."/>
            <person name="Thomas B.C."/>
            <person name="Singh A."/>
            <person name="Wilkins M.J."/>
            <person name="Karaoz U."/>
            <person name="Brodie E.L."/>
            <person name="Williams K.H."/>
            <person name="Hubbard S.S."/>
            <person name="Banfield J.F."/>
        </authorList>
    </citation>
    <scope>NUCLEOTIDE SEQUENCE [LARGE SCALE GENOMIC DNA]</scope>
</reference>
<evidence type="ECO:0000313" key="4">
    <source>
        <dbReference type="EMBL" id="OGM15297.1"/>
    </source>
</evidence>
<keyword evidence="1" id="KW-0175">Coiled coil</keyword>
<feature type="coiled-coil region" evidence="1">
    <location>
        <begin position="52"/>
        <end position="79"/>
    </location>
</feature>
<dbReference type="InterPro" id="IPR007044">
    <property type="entry name" value="Cyclodeamin/CycHdrlase"/>
</dbReference>
<name>A0A1F7XJU6_9BACT</name>
<evidence type="ECO:0000313" key="5">
    <source>
        <dbReference type="Proteomes" id="UP000177382"/>
    </source>
</evidence>
<organism evidence="4 5">
    <name type="scientific">Candidatus Woesebacteria bacterium RBG_16_42_24</name>
    <dbReference type="NCBI Taxonomy" id="1802485"/>
    <lineage>
        <taxon>Bacteria</taxon>
        <taxon>Candidatus Woeseibacteriota</taxon>
    </lineage>
</organism>
<evidence type="ECO:0000256" key="2">
    <source>
        <dbReference type="SAM" id="Phobius"/>
    </source>
</evidence>
<dbReference type="EMBL" id="MGFX01000006">
    <property type="protein sequence ID" value="OGM15297.1"/>
    <property type="molecule type" value="Genomic_DNA"/>
</dbReference>
<dbReference type="Gene3D" id="1.20.120.680">
    <property type="entry name" value="Formiminotetrahydrofolate cyclodeaminase monomer, up-and-down helical bundle"/>
    <property type="match status" value="1"/>
</dbReference>
<dbReference type="SUPFAM" id="SSF101262">
    <property type="entry name" value="Methenyltetrahydrofolate cyclohydrolase-like"/>
    <property type="match status" value="1"/>
</dbReference>
<keyword evidence="2" id="KW-0812">Transmembrane</keyword>
<dbReference type="GO" id="GO:0003824">
    <property type="term" value="F:catalytic activity"/>
    <property type="evidence" value="ECO:0007669"/>
    <property type="project" value="InterPro"/>
</dbReference>
<feature type="domain" description="Cyclodeaminase/cyclohydrolase" evidence="3">
    <location>
        <begin position="8"/>
        <end position="164"/>
    </location>
</feature>